<evidence type="ECO:0000259" key="1">
    <source>
        <dbReference type="Pfam" id="PF03551"/>
    </source>
</evidence>
<proteinExistence type="predicted"/>
<dbReference type="PANTHER" id="PTHR33169">
    <property type="entry name" value="PADR-FAMILY TRANSCRIPTIONAL REGULATOR"/>
    <property type="match status" value="1"/>
</dbReference>
<dbReference type="EMBL" id="CP094533">
    <property type="protein sequence ID" value="UOE26309.1"/>
    <property type="molecule type" value="Genomic_DNA"/>
</dbReference>
<dbReference type="InterPro" id="IPR036388">
    <property type="entry name" value="WH-like_DNA-bd_sf"/>
</dbReference>
<accession>A0ABY4AU06</accession>
<evidence type="ECO:0000313" key="3">
    <source>
        <dbReference type="Proteomes" id="UP000831304"/>
    </source>
</evidence>
<dbReference type="InterPro" id="IPR052509">
    <property type="entry name" value="Metal_resp_DNA-bind_regulator"/>
</dbReference>
<dbReference type="PANTHER" id="PTHR33169:SF14">
    <property type="entry name" value="TRANSCRIPTIONAL REGULATOR RV3488"/>
    <property type="match status" value="1"/>
</dbReference>
<dbReference type="InterPro" id="IPR005149">
    <property type="entry name" value="Tscrpt_reg_PadR_N"/>
</dbReference>
<organism evidence="2 3">
    <name type="scientific">Agromyces soli</name>
    <dbReference type="NCBI Taxonomy" id="659012"/>
    <lineage>
        <taxon>Bacteria</taxon>
        <taxon>Bacillati</taxon>
        <taxon>Actinomycetota</taxon>
        <taxon>Actinomycetes</taxon>
        <taxon>Micrococcales</taxon>
        <taxon>Microbacteriaceae</taxon>
        <taxon>Agromyces</taxon>
    </lineage>
</organism>
<dbReference type="RefSeq" id="WP_243569139.1">
    <property type="nucleotide sequence ID" value="NZ_BAAARD010000005.1"/>
</dbReference>
<dbReference type="Proteomes" id="UP000831304">
    <property type="component" value="Chromosome"/>
</dbReference>
<evidence type="ECO:0000313" key="2">
    <source>
        <dbReference type="EMBL" id="UOE26309.1"/>
    </source>
</evidence>
<name>A0ABY4AU06_9MICO</name>
<gene>
    <name evidence="2" type="ORF">MTP13_00595</name>
</gene>
<dbReference type="Gene3D" id="1.10.10.10">
    <property type="entry name" value="Winged helix-like DNA-binding domain superfamily/Winged helix DNA-binding domain"/>
    <property type="match status" value="1"/>
</dbReference>
<keyword evidence="3" id="KW-1185">Reference proteome</keyword>
<reference evidence="2 3" key="1">
    <citation type="submission" date="2022-03" db="EMBL/GenBank/DDBJ databases">
        <title>Agromyces sp. isolated from the gut of P. brevitarsis seulensis larvae.</title>
        <authorList>
            <person name="Won M."/>
            <person name="Kwon S.-W."/>
        </authorList>
    </citation>
    <scope>NUCLEOTIDE SEQUENCE [LARGE SCALE GENOMIC DNA]</scope>
    <source>
        <strain evidence="2 3">KACC 16215</strain>
    </source>
</reference>
<dbReference type="SUPFAM" id="SSF46785">
    <property type="entry name" value="Winged helix' DNA-binding domain"/>
    <property type="match status" value="1"/>
</dbReference>
<sequence length="124" mass="13044">MPRRRPGALLPLELDILDAGTTLQAADGSFFGFGLARAIADRDGSSLLAHGTLYKALTRMATAGLLDSEWEAPEPAEAEGRPRRRLYRVTAAGATALETARREASVRAADAAAAASRPSRPVTA</sequence>
<dbReference type="InterPro" id="IPR036390">
    <property type="entry name" value="WH_DNA-bd_sf"/>
</dbReference>
<dbReference type="Pfam" id="PF03551">
    <property type="entry name" value="PadR"/>
    <property type="match status" value="1"/>
</dbReference>
<protein>
    <submittedName>
        <fullName evidence="2">PadR family transcriptional regulator</fullName>
    </submittedName>
</protein>
<feature type="domain" description="Transcription regulator PadR N-terminal" evidence="1">
    <location>
        <begin position="28"/>
        <end position="98"/>
    </location>
</feature>